<dbReference type="GO" id="GO:0008964">
    <property type="term" value="F:phosphoenolpyruvate carboxylase activity"/>
    <property type="evidence" value="ECO:0007669"/>
    <property type="project" value="UniProtKB-EC"/>
</dbReference>
<dbReference type="PROSITE" id="PS00393">
    <property type="entry name" value="PEPCASE_2"/>
    <property type="match status" value="1"/>
</dbReference>
<dbReference type="HAMAP" id="MF_00595">
    <property type="entry name" value="PEPcase_type1"/>
    <property type="match status" value="1"/>
</dbReference>
<evidence type="ECO:0000256" key="9">
    <source>
        <dbReference type="ARBA" id="ARBA00048995"/>
    </source>
</evidence>
<comment type="subunit">
    <text evidence="10">Homotetramer.</text>
</comment>
<dbReference type="Proteomes" id="UP001589813">
    <property type="component" value="Unassembled WGS sequence"/>
</dbReference>
<sequence>MSQYAALRANVGLLGTQLGDTVRNQLGSALLERIEQIRLLAKQARAGTEQQDQQLKQILASLTDDEILPVARAFAQFLNLANLAEQHHTISKDGAASIEKPQPLQELLTLLKSQQVDVEKTRQAVADLSIELVLTAHPTEVTRRTLIYKLTQIADCLAQREQDLTAHELARLDARLSDLITQAWHTNEIREQRPTPVDEAKSGFAVIETSLWQAIPEFIRELDEALTPVLGHGLALDAAPIRFSSWMGGDRDGNPFVTAKVTRQVLLLSRWKAADLFAHDLDILGNELSMNPANAALQAAVPGSTEPYRDLLKVLRGKLLHTRDWLTEALKHDRLQRPDDLLWHNQQLLEPLLLCYHSLRDCKMDVIANGLLLDTIRRAYAFGLTLLKLDVRQESGRHTQVFSEFTQYLGIGDYAHWEEPARQAFLLNELASKRPLFPRNWQPSAEVREVLDTCDIVARHGAEALSTYVISMAGKPSDVLAVQLLLKEAGISFPMRVAPLFETLADLTNAPECISKLLGIDWYRGYIQGKQEVMIGYSDSAKDAGAIAASWAQYSAQEALVAICQQAKVQLTLFHGRGGTIGRGGGPAHAAILSQPPGSLAGGMRVTEQGEMIRFKFGLSKLAQRSLALYASAVLEGVLLPPPVPKPEWRALMAQLATTSCDAYRAVVRHHPEFVPYFRAATPELELGQLPLGSRPPKRNPNGGVESLRAIPWIFAWSQNRLMLPAWLGAGSALAEAVAQGQTALLHEMRAQWPFFATRLSMLEMVYLKADAQIAAYYDEKLVPEHLLGLGAQLRSQLSADTALLLQLIDRPDLMANEAWIRESIMLRNTYVDPLHILQVELLKRVRHAPETVNDNIKRALMVTIAGIAAGMRNSG</sequence>
<dbReference type="SUPFAM" id="SSF51621">
    <property type="entry name" value="Phosphoenolpyruvate/pyruvate domain"/>
    <property type="match status" value="1"/>
</dbReference>
<dbReference type="InterPro" id="IPR022805">
    <property type="entry name" value="PEP_COase_bac/pln-type"/>
</dbReference>
<keyword evidence="14" id="KW-1185">Reference proteome</keyword>
<feature type="active site" evidence="10 11">
    <location>
        <position position="137"/>
    </location>
</feature>
<dbReference type="PROSITE" id="PS00781">
    <property type="entry name" value="PEPCASE_1"/>
    <property type="match status" value="1"/>
</dbReference>
<evidence type="ECO:0000256" key="3">
    <source>
        <dbReference type="ARBA" id="ARBA00008346"/>
    </source>
</evidence>
<evidence type="ECO:0000256" key="1">
    <source>
        <dbReference type="ARBA" id="ARBA00001946"/>
    </source>
</evidence>
<evidence type="ECO:0000313" key="14">
    <source>
        <dbReference type="Proteomes" id="UP001589813"/>
    </source>
</evidence>
<dbReference type="Pfam" id="PF00311">
    <property type="entry name" value="PEPcase"/>
    <property type="match status" value="1"/>
</dbReference>
<dbReference type="EC" id="4.1.1.31" evidence="4 10"/>
<comment type="function">
    <text evidence="2 10">Forms oxaloacetate, a four-carbon dicarboxylic acid source for the tricarboxylic acid cycle.</text>
</comment>
<dbReference type="InterPro" id="IPR015813">
    <property type="entry name" value="Pyrv/PenolPyrv_kinase-like_dom"/>
</dbReference>
<dbReference type="PANTHER" id="PTHR30523">
    <property type="entry name" value="PHOSPHOENOLPYRUVATE CARBOXYLASE"/>
    <property type="match status" value="1"/>
</dbReference>
<dbReference type="PANTHER" id="PTHR30523:SF6">
    <property type="entry name" value="PHOSPHOENOLPYRUVATE CARBOXYLASE"/>
    <property type="match status" value="1"/>
</dbReference>
<dbReference type="InterPro" id="IPR018129">
    <property type="entry name" value="PEP_COase_Lys_AS"/>
</dbReference>
<evidence type="ECO:0000256" key="4">
    <source>
        <dbReference type="ARBA" id="ARBA00012305"/>
    </source>
</evidence>
<comment type="catalytic activity">
    <reaction evidence="9 10">
        <text>oxaloacetate + phosphate = phosphoenolpyruvate + hydrogencarbonate</text>
        <dbReference type="Rhea" id="RHEA:28370"/>
        <dbReference type="ChEBI" id="CHEBI:16452"/>
        <dbReference type="ChEBI" id="CHEBI:17544"/>
        <dbReference type="ChEBI" id="CHEBI:43474"/>
        <dbReference type="ChEBI" id="CHEBI:58702"/>
        <dbReference type="EC" id="4.1.1.31"/>
    </reaction>
</comment>
<dbReference type="InterPro" id="IPR033129">
    <property type="entry name" value="PEPCASE_His_AS"/>
</dbReference>
<dbReference type="InterPro" id="IPR021135">
    <property type="entry name" value="PEP_COase"/>
</dbReference>
<keyword evidence="6 10" id="KW-0460">Magnesium</keyword>
<dbReference type="PRINTS" id="PR00150">
    <property type="entry name" value="PEPCARBXLASE"/>
</dbReference>
<evidence type="ECO:0000256" key="6">
    <source>
        <dbReference type="ARBA" id="ARBA00022842"/>
    </source>
</evidence>
<evidence type="ECO:0000256" key="7">
    <source>
        <dbReference type="ARBA" id="ARBA00023239"/>
    </source>
</evidence>
<dbReference type="EMBL" id="JBHLXP010000011">
    <property type="protein sequence ID" value="MFC0050783.1"/>
    <property type="molecule type" value="Genomic_DNA"/>
</dbReference>
<evidence type="ECO:0000256" key="5">
    <source>
        <dbReference type="ARBA" id="ARBA00022419"/>
    </source>
</evidence>
<dbReference type="Gene3D" id="1.20.1440.90">
    <property type="entry name" value="Phosphoenolpyruvate/pyruvate domain"/>
    <property type="match status" value="1"/>
</dbReference>
<evidence type="ECO:0000256" key="11">
    <source>
        <dbReference type="PROSITE-ProRule" id="PRU10111"/>
    </source>
</evidence>
<feature type="active site" evidence="10 12">
    <location>
        <position position="542"/>
    </location>
</feature>
<accession>A0ABV6BMQ9</accession>
<name>A0ABV6BMQ9_9GAMM</name>
<keyword evidence="7 10" id="KW-0456">Lyase</keyword>
<dbReference type="NCBIfam" id="NF000584">
    <property type="entry name" value="PRK00009.1"/>
    <property type="match status" value="1"/>
</dbReference>
<comment type="similarity">
    <text evidence="3 10">Belongs to the PEPCase type 1 family.</text>
</comment>
<evidence type="ECO:0000313" key="13">
    <source>
        <dbReference type="EMBL" id="MFC0050783.1"/>
    </source>
</evidence>
<keyword evidence="8 10" id="KW-0120">Carbon dioxide fixation</keyword>
<reference evidence="13 14" key="1">
    <citation type="submission" date="2024-09" db="EMBL/GenBank/DDBJ databases">
        <authorList>
            <person name="Sun Q."/>
            <person name="Mori K."/>
        </authorList>
    </citation>
    <scope>NUCLEOTIDE SEQUENCE [LARGE SCALE GENOMIC DNA]</scope>
    <source>
        <strain evidence="13 14">KCTC 23315</strain>
    </source>
</reference>
<evidence type="ECO:0000256" key="12">
    <source>
        <dbReference type="PROSITE-ProRule" id="PRU10112"/>
    </source>
</evidence>
<dbReference type="RefSeq" id="WP_377249041.1">
    <property type="nucleotide sequence ID" value="NZ_JBHLXP010000011.1"/>
</dbReference>
<gene>
    <name evidence="10 13" type="primary">ppc</name>
    <name evidence="13" type="ORF">ACFFJP_21070</name>
</gene>
<evidence type="ECO:0000256" key="10">
    <source>
        <dbReference type="HAMAP-Rule" id="MF_00595"/>
    </source>
</evidence>
<comment type="cofactor">
    <cofactor evidence="1 10">
        <name>Mg(2+)</name>
        <dbReference type="ChEBI" id="CHEBI:18420"/>
    </cofactor>
</comment>
<protein>
    <recommendedName>
        <fullName evidence="5 10">Phosphoenolpyruvate carboxylase</fullName>
        <shortName evidence="10">PEPC</shortName>
        <shortName evidence="10">PEPCase</shortName>
        <ecNumber evidence="4 10">4.1.1.31</ecNumber>
    </recommendedName>
</protein>
<comment type="caution">
    <text evidence="13">The sequence shown here is derived from an EMBL/GenBank/DDBJ whole genome shotgun (WGS) entry which is preliminary data.</text>
</comment>
<proteinExistence type="inferred from homology"/>
<evidence type="ECO:0000256" key="2">
    <source>
        <dbReference type="ARBA" id="ARBA00003670"/>
    </source>
</evidence>
<organism evidence="13 14">
    <name type="scientific">Rheinheimera tilapiae</name>
    <dbReference type="NCBI Taxonomy" id="875043"/>
    <lineage>
        <taxon>Bacteria</taxon>
        <taxon>Pseudomonadati</taxon>
        <taxon>Pseudomonadota</taxon>
        <taxon>Gammaproteobacteria</taxon>
        <taxon>Chromatiales</taxon>
        <taxon>Chromatiaceae</taxon>
        <taxon>Rheinheimera</taxon>
    </lineage>
</organism>
<evidence type="ECO:0000256" key="8">
    <source>
        <dbReference type="ARBA" id="ARBA00023300"/>
    </source>
</evidence>